<dbReference type="InterPro" id="IPR014710">
    <property type="entry name" value="RmlC-like_jellyroll"/>
</dbReference>
<name>A0A1M5HLQ5_9BACT</name>
<keyword evidence="2" id="KW-0808">Transferase</keyword>
<dbReference type="Pfam" id="PF00027">
    <property type="entry name" value="cNMP_binding"/>
    <property type="match status" value="1"/>
</dbReference>
<evidence type="ECO:0000259" key="1">
    <source>
        <dbReference type="PROSITE" id="PS50042"/>
    </source>
</evidence>
<dbReference type="SUPFAM" id="SSF51206">
    <property type="entry name" value="cAMP-binding domain-like"/>
    <property type="match status" value="1"/>
</dbReference>
<feature type="domain" description="Cyclic nucleotide-binding" evidence="1">
    <location>
        <begin position="18"/>
        <end position="101"/>
    </location>
</feature>
<organism evidence="2 3">
    <name type="scientific">Fodinibius roseus</name>
    <dbReference type="NCBI Taxonomy" id="1194090"/>
    <lineage>
        <taxon>Bacteria</taxon>
        <taxon>Pseudomonadati</taxon>
        <taxon>Balneolota</taxon>
        <taxon>Balneolia</taxon>
        <taxon>Balneolales</taxon>
        <taxon>Balneolaceae</taxon>
        <taxon>Fodinibius</taxon>
    </lineage>
</organism>
<dbReference type="PROSITE" id="PS50042">
    <property type="entry name" value="CNMP_BINDING_3"/>
    <property type="match status" value="1"/>
</dbReference>
<sequence length="177" mass="20464">MSSEVEGSDFFTNQFLDKSFEKDQIITNFDEIENNLYFLKKGIVRFIVLKGTEEKTLDFAFEGEFFSAYSSFLTRQPSRSAIISLTNVECGAISYDQLQKVYAETDNGEKIGRIAAENLFIKKTKREMDLLTLDPDEKYQKLLKKYPHLVKHIPLKYLASYLGMTPETLSRVRSRIS</sequence>
<evidence type="ECO:0000313" key="2">
    <source>
        <dbReference type="EMBL" id="SHG16772.1"/>
    </source>
</evidence>
<reference evidence="2 3" key="1">
    <citation type="submission" date="2016-11" db="EMBL/GenBank/DDBJ databases">
        <authorList>
            <person name="Jaros S."/>
            <person name="Januszkiewicz K."/>
            <person name="Wedrychowicz H."/>
        </authorList>
    </citation>
    <scope>NUCLEOTIDE SEQUENCE [LARGE SCALE GENOMIC DNA]</scope>
    <source>
        <strain evidence="2 3">DSM 21986</strain>
    </source>
</reference>
<dbReference type="InterPro" id="IPR000595">
    <property type="entry name" value="cNMP-bd_dom"/>
</dbReference>
<dbReference type="EMBL" id="FQUS01000020">
    <property type="protein sequence ID" value="SHG16772.1"/>
    <property type="molecule type" value="Genomic_DNA"/>
</dbReference>
<accession>A0A1M5HLQ5</accession>
<dbReference type="OrthoDB" id="663011at2"/>
<dbReference type="GO" id="GO:0016301">
    <property type="term" value="F:kinase activity"/>
    <property type="evidence" value="ECO:0007669"/>
    <property type="project" value="UniProtKB-KW"/>
</dbReference>
<dbReference type="STRING" id="1194090.SAMN05443144_12078"/>
<gene>
    <name evidence="2" type="ORF">SAMN05443144_12078</name>
</gene>
<keyword evidence="3" id="KW-1185">Reference proteome</keyword>
<dbReference type="CDD" id="cd00038">
    <property type="entry name" value="CAP_ED"/>
    <property type="match status" value="1"/>
</dbReference>
<protein>
    <submittedName>
        <fullName evidence="2">cAMP-binding domain of CRP or a regulatory subunit of cAMP-dependent protein kinases</fullName>
    </submittedName>
</protein>
<dbReference type="AlphaFoldDB" id="A0A1M5HLQ5"/>
<dbReference type="Proteomes" id="UP000184041">
    <property type="component" value="Unassembled WGS sequence"/>
</dbReference>
<evidence type="ECO:0000313" key="3">
    <source>
        <dbReference type="Proteomes" id="UP000184041"/>
    </source>
</evidence>
<dbReference type="Gene3D" id="2.60.120.10">
    <property type="entry name" value="Jelly Rolls"/>
    <property type="match status" value="1"/>
</dbReference>
<dbReference type="InterPro" id="IPR018490">
    <property type="entry name" value="cNMP-bd_dom_sf"/>
</dbReference>
<dbReference type="RefSeq" id="WP_073066995.1">
    <property type="nucleotide sequence ID" value="NZ_FQUS01000020.1"/>
</dbReference>
<proteinExistence type="predicted"/>
<keyword evidence="2" id="KW-0418">Kinase</keyword>